<keyword evidence="7" id="KW-0175">Coiled coil</keyword>
<comment type="subunit">
    <text evidence="6">Heterooligomer composed of large and small subunits.</text>
</comment>
<dbReference type="PANTHER" id="PTHR34137">
    <property type="entry name" value="EXODEOXYRIBONUCLEASE 7 SMALL SUBUNIT"/>
    <property type="match status" value="1"/>
</dbReference>
<dbReference type="InterPro" id="IPR003761">
    <property type="entry name" value="Exonuc_VII_S"/>
</dbReference>
<evidence type="ECO:0000256" key="4">
    <source>
        <dbReference type="ARBA" id="ARBA00022801"/>
    </source>
</evidence>
<feature type="region of interest" description="Disordered" evidence="8">
    <location>
        <begin position="1"/>
        <end position="23"/>
    </location>
</feature>
<dbReference type="PIRSF" id="PIRSF006488">
    <property type="entry name" value="Exonuc_VII_S"/>
    <property type="match status" value="1"/>
</dbReference>
<evidence type="ECO:0000313" key="9">
    <source>
        <dbReference type="EMBL" id="VFK22400.1"/>
    </source>
</evidence>
<proteinExistence type="inferred from homology"/>
<dbReference type="EMBL" id="CAADFQ010000007">
    <property type="protein sequence ID" value="VFK28766.1"/>
    <property type="molecule type" value="Genomic_DNA"/>
</dbReference>
<sequence length="89" mass="10412">MTVSRKKTSATRSKSENEPNFEQSLAELEQLVTRMEQDDLTLDEILQSFERGIELNRICQKALDNAEQRVRILKEKEGEFEIEPFEEHG</sequence>
<dbReference type="EMBL" id="CAADGH010000001">
    <property type="protein sequence ID" value="VFK74083.1"/>
    <property type="molecule type" value="Genomic_DNA"/>
</dbReference>
<dbReference type="HAMAP" id="MF_00337">
    <property type="entry name" value="Exonuc_7_S"/>
    <property type="match status" value="1"/>
</dbReference>
<dbReference type="PANTHER" id="PTHR34137:SF1">
    <property type="entry name" value="EXODEOXYRIBONUCLEASE 7 SMALL SUBUNIT"/>
    <property type="match status" value="1"/>
</dbReference>
<keyword evidence="4 6" id="KW-0378">Hydrolase</keyword>
<comment type="catalytic activity">
    <reaction evidence="6">
        <text>Exonucleolytic cleavage in either 5'- to 3'- or 3'- to 5'-direction to yield nucleoside 5'-phosphates.</text>
        <dbReference type="EC" id="3.1.11.6"/>
    </reaction>
</comment>
<dbReference type="EMBL" id="CAADFO010000002">
    <property type="protein sequence ID" value="VFK22400.1"/>
    <property type="molecule type" value="Genomic_DNA"/>
</dbReference>
<comment type="subcellular location">
    <subcellularLocation>
        <location evidence="6">Cytoplasm</location>
    </subcellularLocation>
</comment>
<name>A0A450WZE2_9GAMM</name>
<organism evidence="9">
    <name type="scientific">Candidatus Kentrum sp. MB</name>
    <dbReference type="NCBI Taxonomy" id="2138164"/>
    <lineage>
        <taxon>Bacteria</taxon>
        <taxon>Pseudomonadati</taxon>
        <taxon>Pseudomonadota</taxon>
        <taxon>Gammaproteobacteria</taxon>
        <taxon>Candidatus Kentrum</taxon>
    </lineage>
</organism>
<feature type="coiled-coil region" evidence="7">
    <location>
        <begin position="56"/>
        <end position="83"/>
    </location>
</feature>
<keyword evidence="2 6" id="KW-0963">Cytoplasm</keyword>
<dbReference type="GO" id="GO:0009318">
    <property type="term" value="C:exodeoxyribonuclease VII complex"/>
    <property type="evidence" value="ECO:0007669"/>
    <property type="project" value="UniProtKB-UniRule"/>
</dbReference>
<dbReference type="NCBIfam" id="NF002140">
    <property type="entry name" value="PRK00977.1-4"/>
    <property type="match status" value="1"/>
</dbReference>
<dbReference type="EC" id="3.1.11.6" evidence="6"/>
<evidence type="ECO:0000313" key="11">
    <source>
        <dbReference type="EMBL" id="VFK74083.1"/>
    </source>
</evidence>
<comment type="function">
    <text evidence="6">Bidirectionally degrades single-stranded DNA into large acid-insoluble oligonucleotides, which are then degraded further into small acid-soluble oligonucleotides.</text>
</comment>
<reference evidence="9" key="1">
    <citation type="submission" date="2019-02" db="EMBL/GenBank/DDBJ databases">
        <authorList>
            <person name="Gruber-Vodicka R. H."/>
            <person name="Seah K. B. B."/>
        </authorList>
    </citation>
    <scope>NUCLEOTIDE SEQUENCE</scope>
    <source>
        <strain evidence="9">BECK_BZ197</strain>
        <strain evidence="11">BECK_BZ198</strain>
        <strain evidence="10">BECK_BZ199</strain>
    </source>
</reference>
<evidence type="ECO:0000256" key="7">
    <source>
        <dbReference type="SAM" id="Coils"/>
    </source>
</evidence>
<dbReference type="GO" id="GO:0006308">
    <property type="term" value="P:DNA catabolic process"/>
    <property type="evidence" value="ECO:0007669"/>
    <property type="project" value="UniProtKB-UniRule"/>
</dbReference>
<dbReference type="NCBIfam" id="TIGR01280">
    <property type="entry name" value="xseB"/>
    <property type="match status" value="1"/>
</dbReference>
<dbReference type="Gene3D" id="1.10.287.1040">
    <property type="entry name" value="Exonuclease VII, small subunit"/>
    <property type="match status" value="1"/>
</dbReference>
<evidence type="ECO:0000256" key="3">
    <source>
        <dbReference type="ARBA" id="ARBA00022722"/>
    </source>
</evidence>
<evidence type="ECO:0000256" key="8">
    <source>
        <dbReference type="SAM" id="MobiDB-lite"/>
    </source>
</evidence>
<comment type="similarity">
    <text evidence="1 6">Belongs to the XseB family.</text>
</comment>
<accession>A0A450WZE2</accession>
<evidence type="ECO:0000256" key="2">
    <source>
        <dbReference type="ARBA" id="ARBA00022490"/>
    </source>
</evidence>
<dbReference type="GO" id="GO:0005829">
    <property type="term" value="C:cytosol"/>
    <property type="evidence" value="ECO:0007669"/>
    <property type="project" value="TreeGrafter"/>
</dbReference>
<dbReference type="InterPro" id="IPR037004">
    <property type="entry name" value="Exonuc_VII_ssu_sf"/>
</dbReference>
<dbReference type="GO" id="GO:0008855">
    <property type="term" value="F:exodeoxyribonuclease VII activity"/>
    <property type="evidence" value="ECO:0007669"/>
    <property type="project" value="UniProtKB-UniRule"/>
</dbReference>
<evidence type="ECO:0000313" key="10">
    <source>
        <dbReference type="EMBL" id="VFK28766.1"/>
    </source>
</evidence>
<dbReference type="Pfam" id="PF02609">
    <property type="entry name" value="Exonuc_VII_S"/>
    <property type="match status" value="1"/>
</dbReference>
<evidence type="ECO:0000256" key="6">
    <source>
        <dbReference type="HAMAP-Rule" id="MF_00337"/>
    </source>
</evidence>
<protein>
    <recommendedName>
        <fullName evidence="6">Exodeoxyribonuclease 7 small subunit</fullName>
        <ecNumber evidence="6">3.1.11.6</ecNumber>
    </recommendedName>
    <alternativeName>
        <fullName evidence="6">Exodeoxyribonuclease VII small subunit</fullName>
        <shortName evidence="6">Exonuclease VII small subunit</shortName>
    </alternativeName>
</protein>
<evidence type="ECO:0000256" key="1">
    <source>
        <dbReference type="ARBA" id="ARBA00009998"/>
    </source>
</evidence>
<gene>
    <name evidence="6" type="primary">xseB</name>
    <name evidence="9" type="ORF">BECKMB1821G_GA0114241_100212</name>
    <name evidence="11" type="ORF">BECKMB1821H_GA0114242_100112</name>
    <name evidence="10" type="ORF">BECKMB1821I_GA0114274_100713</name>
</gene>
<keyword evidence="5 6" id="KW-0269">Exonuclease</keyword>
<keyword evidence="3 6" id="KW-0540">Nuclease</keyword>
<evidence type="ECO:0000256" key="5">
    <source>
        <dbReference type="ARBA" id="ARBA00022839"/>
    </source>
</evidence>
<dbReference type="AlphaFoldDB" id="A0A450WZE2"/>
<dbReference type="SUPFAM" id="SSF116842">
    <property type="entry name" value="XseB-like"/>
    <property type="match status" value="1"/>
</dbReference>